<dbReference type="InterPro" id="IPR024983">
    <property type="entry name" value="CHAT_dom"/>
</dbReference>
<feature type="domain" description="CHAT" evidence="1">
    <location>
        <begin position="152"/>
        <end position="351"/>
    </location>
</feature>
<accession>A0A9P9JNB5</accession>
<dbReference type="Gene3D" id="3.40.50.300">
    <property type="entry name" value="P-loop containing nucleotide triphosphate hydrolases"/>
    <property type="match status" value="1"/>
</dbReference>
<comment type="caution">
    <text evidence="2">The sequence shown here is derived from an EMBL/GenBank/DDBJ whole genome shotgun (WGS) entry which is preliminary data.</text>
</comment>
<dbReference type="InterPro" id="IPR027417">
    <property type="entry name" value="P-loop_NTPase"/>
</dbReference>
<sequence>MSWNGESTFQYPDHGAQLERFRWLLEKSAHDDPLNSSKAAQIRKELDYYRNVLLNSVPDLKIRPDTRYLDVYDCGDGSTFNSISWELLESCRSVTVRRRVKSAPPTIGRDIPISDTFNILIVAARRFEDNEDYRQTALPILSLMQDLPDGAPLVTVDLVRPGKFESLKEHLEDARIRRNGFSYHLVHLDLHGKLDRGQAFLAFADKDVAAAKVSHLLVSNGVRYAVINACESARSDQGVRGNLAKTFVKEGMVAVLAMSYKLSVSAVSLFTRQFYGAFLQQNFPFARAAHITRQAMRNQPQRTGRFGMLVDLEDWIVPVVYCSTDDDDGVRVGKTVSRVHRRLPVFFRRTDESLVLKPTDLHGRDADILRLEERLLNNSRKGIGRLIFLDGRNGVGKTSLLRHLQWWWASTGMITSSVYIDVNDYRDKSLQDLCNHFVQQLTSHHHSKCNTEDPITWLQTRLGEISQEQDSRSEWRHPKPLLILDHFFSTGWPLGKRHTMMKGVTPETWRIFFKMLSDSPVFTIVASHTWPWYLDDHASSTFPGSTLHILAPIAINRMDLALRTGKDQSITRLIKGQDDIESLDLILNWCGPDLGLLNIVLPLVGKLGAAETAAMLTRGEDLLALPEFPSRLLKRLPTWKASIALWKNAPKSLRKFLLAFAPFHCYLPRCHEAYCEAFVVNKQALTHPVRSYLAQFNPEAARVWDTRVLGIKLLLLVEHLRLLPILKGMGLIKAELMMGPTKMRSGLAINPDQSAEGTKLHSIHPVFSLFLRHEARKAGYIPSKQGTLSRKAICLQKTFVDYHENRAREVLENSGIVQLFLDQSEMKECHLSFKAAMDIHLRSPIERFEKQVAIPGFLAWKWQHSDVSSYGYVVDYTEKVLSRCEKESMRMNDFIRSHDIAISAASLTLWLATHHLVNGGQLESVRKYVGKTDGFLLTRYFRTMPQFMVNLHWPERSAMLGHLSILNRILDSFESNEGRELAIFAELGMQLYQGPGDAIQSLSSNWNLVQGAMRLVGQQQQQLYGKARSLGFWDSQSFRCVLEVQRKEMDDFLTILAPAWPELLASCDSALLCKVRMLGFDERDDETGIPDEYWDECAQEFLKGRPPCPNYASGFMAAVRNRTSISQAREEFWTNWQNWTRSHARAWALVFYELSLKVDTEEAKFNLEAYQFAALTHLDDWELVLEHQQCLLVTERAQSFQQLTKPQLSRRITWHIRTALCALQLSLWDLCYDNLHTILDPAYDGGNIDDQQLFQALVFFVLLQTMAPPGNPRSMSTIWVLHQAMVIGYRTRGIYAQNGALLSLLLHSTEAGCFVGSKDHPACLTELKPAVHAHIEFMMSNLHASSSNTDCKNLRSHLGAIERSQHTRTSFPNSEAFCRCLGHQLRAKSEKDRRAVMAEAENHLLQHSVGCGCQFDSESREVAIVTPAKYEFPFAVPFFDLRSLFLDLPSNPPTISILGLVVVWFAKHFVDASLLGYSENMEDDHLQYLGQWHEAARD</sequence>
<dbReference type="SUPFAM" id="SSF52540">
    <property type="entry name" value="P-loop containing nucleoside triphosphate hydrolases"/>
    <property type="match status" value="1"/>
</dbReference>
<gene>
    <name evidence="2" type="ORF">EDB81DRAFT_874795</name>
</gene>
<dbReference type="OrthoDB" id="5104862at2759"/>
<evidence type="ECO:0000313" key="3">
    <source>
        <dbReference type="Proteomes" id="UP000738349"/>
    </source>
</evidence>
<dbReference type="Proteomes" id="UP000738349">
    <property type="component" value="Unassembled WGS sequence"/>
</dbReference>
<reference evidence="2" key="1">
    <citation type="journal article" date="2021" name="Nat. Commun.">
        <title>Genetic determinants of endophytism in the Arabidopsis root mycobiome.</title>
        <authorList>
            <person name="Mesny F."/>
            <person name="Miyauchi S."/>
            <person name="Thiergart T."/>
            <person name="Pickel B."/>
            <person name="Atanasova L."/>
            <person name="Karlsson M."/>
            <person name="Huettel B."/>
            <person name="Barry K.W."/>
            <person name="Haridas S."/>
            <person name="Chen C."/>
            <person name="Bauer D."/>
            <person name="Andreopoulos W."/>
            <person name="Pangilinan J."/>
            <person name="LaButti K."/>
            <person name="Riley R."/>
            <person name="Lipzen A."/>
            <person name="Clum A."/>
            <person name="Drula E."/>
            <person name="Henrissat B."/>
            <person name="Kohler A."/>
            <person name="Grigoriev I.V."/>
            <person name="Martin F.M."/>
            <person name="Hacquard S."/>
        </authorList>
    </citation>
    <scope>NUCLEOTIDE SEQUENCE</scope>
    <source>
        <strain evidence="2">MPI-CAGE-AT-0147</strain>
    </source>
</reference>
<evidence type="ECO:0000259" key="1">
    <source>
        <dbReference type="Pfam" id="PF12770"/>
    </source>
</evidence>
<dbReference type="EMBL" id="JAGMUV010000001">
    <property type="protein sequence ID" value="KAH7175979.1"/>
    <property type="molecule type" value="Genomic_DNA"/>
</dbReference>
<evidence type="ECO:0000313" key="2">
    <source>
        <dbReference type="EMBL" id="KAH7175979.1"/>
    </source>
</evidence>
<dbReference type="Pfam" id="PF12770">
    <property type="entry name" value="CHAT"/>
    <property type="match status" value="1"/>
</dbReference>
<name>A0A9P9JNB5_9HYPO</name>
<keyword evidence="3" id="KW-1185">Reference proteome</keyword>
<protein>
    <recommendedName>
        <fullName evidence="1">CHAT domain-containing protein</fullName>
    </recommendedName>
</protein>
<proteinExistence type="predicted"/>
<organism evidence="2 3">
    <name type="scientific">Dactylonectria macrodidyma</name>
    <dbReference type="NCBI Taxonomy" id="307937"/>
    <lineage>
        <taxon>Eukaryota</taxon>
        <taxon>Fungi</taxon>
        <taxon>Dikarya</taxon>
        <taxon>Ascomycota</taxon>
        <taxon>Pezizomycotina</taxon>
        <taxon>Sordariomycetes</taxon>
        <taxon>Hypocreomycetidae</taxon>
        <taxon>Hypocreales</taxon>
        <taxon>Nectriaceae</taxon>
        <taxon>Dactylonectria</taxon>
    </lineage>
</organism>